<evidence type="ECO:0000313" key="3">
    <source>
        <dbReference type="Proteomes" id="UP000658131"/>
    </source>
</evidence>
<sequence>MSIYQAVIDLIGVPPAGYDIIVWIVCAVILLYIITSAFSILAAIFNFASGKK</sequence>
<comment type="caution">
    <text evidence="2">The sequence shown here is derived from an EMBL/GenBank/DDBJ whole genome shotgun (WGS) entry which is preliminary data.</text>
</comment>
<evidence type="ECO:0000313" key="2">
    <source>
        <dbReference type="EMBL" id="MBC8576668.1"/>
    </source>
</evidence>
<keyword evidence="1" id="KW-0472">Membrane</keyword>
<dbReference type="Proteomes" id="UP000658131">
    <property type="component" value="Unassembled WGS sequence"/>
</dbReference>
<evidence type="ECO:0000256" key="1">
    <source>
        <dbReference type="SAM" id="Phobius"/>
    </source>
</evidence>
<reference evidence="2 3" key="1">
    <citation type="submission" date="2020-08" db="EMBL/GenBank/DDBJ databases">
        <title>Genome public.</title>
        <authorList>
            <person name="Liu C."/>
            <person name="Sun Q."/>
        </authorList>
    </citation>
    <scope>NUCLEOTIDE SEQUENCE [LARGE SCALE GENOMIC DNA]</scope>
    <source>
        <strain evidence="2 3">BX1</strain>
    </source>
</reference>
<keyword evidence="1" id="KW-0812">Transmembrane</keyword>
<dbReference type="EMBL" id="JACRTB010000013">
    <property type="protein sequence ID" value="MBC8576668.1"/>
    <property type="molecule type" value="Genomic_DNA"/>
</dbReference>
<proteinExistence type="predicted"/>
<gene>
    <name evidence="2" type="ORF">H8717_09665</name>
</gene>
<feature type="transmembrane region" description="Helical" evidence="1">
    <location>
        <begin position="20"/>
        <end position="48"/>
    </location>
</feature>
<name>A0ABR7NJT7_9FIRM</name>
<dbReference type="RefSeq" id="WP_262400172.1">
    <property type="nucleotide sequence ID" value="NZ_JACRTB010000013.1"/>
</dbReference>
<protein>
    <submittedName>
        <fullName evidence="2">Uncharacterized protein</fullName>
    </submittedName>
</protein>
<organism evidence="2 3">
    <name type="scientific">Yanshouia hominis</name>
    <dbReference type="NCBI Taxonomy" id="2763673"/>
    <lineage>
        <taxon>Bacteria</taxon>
        <taxon>Bacillati</taxon>
        <taxon>Bacillota</taxon>
        <taxon>Clostridia</taxon>
        <taxon>Eubacteriales</taxon>
        <taxon>Oscillospiraceae</taxon>
        <taxon>Yanshouia</taxon>
    </lineage>
</organism>
<keyword evidence="1" id="KW-1133">Transmembrane helix</keyword>
<accession>A0ABR7NJT7</accession>
<keyword evidence="3" id="KW-1185">Reference proteome</keyword>